<feature type="domain" description="WDHD1/CFT4 second beta-propeller" evidence="7">
    <location>
        <begin position="426"/>
        <end position="715"/>
    </location>
</feature>
<evidence type="ECO:0000256" key="6">
    <source>
        <dbReference type="SAM" id="MobiDB-lite"/>
    </source>
</evidence>
<organism evidence="10 11">
    <name type="scientific">Phyllosticta capitalensis</name>
    <dbReference type="NCBI Taxonomy" id="121624"/>
    <lineage>
        <taxon>Eukaryota</taxon>
        <taxon>Fungi</taxon>
        <taxon>Dikarya</taxon>
        <taxon>Ascomycota</taxon>
        <taxon>Pezizomycotina</taxon>
        <taxon>Dothideomycetes</taxon>
        <taxon>Dothideomycetes incertae sedis</taxon>
        <taxon>Botryosphaeriales</taxon>
        <taxon>Phyllostictaceae</taxon>
        <taxon>Phyllosticta</taxon>
    </lineage>
</organism>
<dbReference type="Pfam" id="PF12341">
    <property type="entry name" value="Mcl1_mid"/>
    <property type="match status" value="1"/>
</dbReference>
<dbReference type="InterPro" id="IPR057646">
    <property type="entry name" value="WD40_WDHD1_1st"/>
</dbReference>
<evidence type="ECO:0000256" key="4">
    <source>
        <dbReference type="ARBA" id="ARBA00023242"/>
    </source>
</evidence>
<evidence type="ECO:0000256" key="1">
    <source>
        <dbReference type="ARBA" id="ARBA00004123"/>
    </source>
</evidence>
<accession>A0ABR1YNQ5</accession>
<evidence type="ECO:0000256" key="5">
    <source>
        <dbReference type="PROSITE-ProRule" id="PRU00221"/>
    </source>
</evidence>
<dbReference type="InterPro" id="IPR048591">
    <property type="entry name" value="WDHD1/CFT4_hel"/>
</dbReference>
<sequence>MAQQRLRGLPAHPPGPTFLAYTPNGRKLITVGLNNAIRVFETGSDDEPTNIDNAQDSNTAVAAANDFFVTGSEDGTVCKYSLETNSLDGVLVRSTLPVREIALSPDGNWAAVASDELAVKVVNTQDMTRVLYLREQSRPVKHVSFDVSGTYLAVSCSDGLIYVYSLSSEEPQLIKKVDGLIKALETDVEASSKVIWHPDGRAFAAPTPTRDMQVVSRSDWEKQRAFKSGHSGDVTAAAWSPNGGLLATSGHDRKLVLWDVKTQRAIKTYDDVRATILAMSWHPTDNVLSYTNNDGELFIHTDVVPADHARILEKDLCPAPFIHEPLAETTANARRGPVNGAKEIAHRPARAGSPDSLDEILAEDDELSDAEPFVDDDDGAGYADAVNGHGKRPRTLDDLVVSNGKRSKASHGGIGTGTFQPKIHAPFQPGSTPWRGNRRYLCLNLTGFVWTVDQDTHHTVTVEFYDREAHRDFHFTDPFLYDKACLNDKGTLFACPSSKDHPAFVHYRPHETWTTRSDDWRIPLPHGEEAVAISLSESYIVVATTADYVRVYTLFGVPVRVSRLKSSPAVTCASWRDYVLTVANGPVGGDGATRLLYSIENVKRDEVLQNDDAVALGPGVKLQSVFFSDQGDPHIYDSTGTLLVLQHWRQPHAARWVPLLDTRLLPRLASGRRTESYWPVAVANARFHCIILKGGDAHPYFPRPLLSDFDFAVPVYGRLLPKTADAEKKKKRPSDPDDMDDAPSDDEDTADLSEPQSLESSHLLQSTLHSLHADTLATTTSTASQRAALARSEVELDKLLLQLLAAECRDGEQRGMKCLDIVSLMRDRSGKMVDAAMRVAARFGRDVLSDKIAELAERRLVGLDGDDEDGLDDE</sequence>
<gene>
    <name evidence="10" type="ORF">HDK90DRAFT_234030</name>
</gene>
<evidence type="ECO:0000259" key="7">
    <source>
        <dbReference type="Pfam" id="PF12341"/>
    </source>
</evidence>
<keyword evidence="11" id="KW-1185">Reference proteome</keyword>
<dbReference type="InterPro" id="IPR022100">
    <property type="entry name" value="WDHD1/CFT4_beta-prop_2nd"/>
</dbReference>
<dbReference type="PROSITE" id="PS50294">
    <property type="entry name" value="WD_REPEATS_REGION"/>
    <property type="match status" value="1"/>
</dbReference>
<feature type="region of interest" description="Disordered" evidence="6">
    <location>
        <begin position="405"/>
        <end position="430"/>
    </location>
</feature>
<keyword evidence="2 5" id="KW-0853">WD repeat</keyword>
<feature type="domain" description="WDHD1 first WD40" evidence="9">
    <location>
        <begin position="11"/>
        <end position="297"/>
    </location>
</feature>
<feature type="compositionally biased region" description="Acidic residues" evidence="6">
    <location>
        <begin position="736"/>
        <end position="751"/>
    </location>
</feature>
<dbReference type="Pfam" id="PF24817">
    <property type="entry name" value="WD40_WDHD1_1st"/>
    <property type="match status" value="1"/>
</dbReference>
<dbReference type="SMART" id="SM00320">
    <property type="entry name" value="WD40"/>
    <property type="match status" value="6"/>
</dbReference>
<comment type="caution">
    <text evidence="10">The sequence shown here is derived from an EMBL/GenBank/DDBJ whole genome shotgun (WGS) entry which is preliminary data.</text>
</comment>
<dbReference type="PROSITE" id="PS50082">
    <property type="entry name" value="WD_REPEATS_2"/>
    <property type="match status" value="1"/>
</dbReference>
<dbReference type="InterPro" id="IPR019775">
    <property type="entry name" value="WD40_repeat_CS"/>
</dbReference>
<comment type="subcellular location">
    <subcellularLocation>
        <location evidence="1">Nucleus</location>
    </subcellularLocation>
</comment>
<keyword evidence="3" id="KW-0677">Repeat</keyword>
<dbReference type="InterPro" id="IPR036322">
    <property type="entry name" value="WD40_repeat_dom_sf"/>
</dbReference>
<feature type="repeat" description="WD" evidence="5">
    <location>
        <begin position="227"/>
        <end position="268"/>
    </location>
</feature>
<dbReference type="InterPro" id="IPR001680">
    <property type="entry name" value="WD40_rpt"/>
</dbReference>
<dbReference type="PANTHER" id="PTHR19932:SF10">
    <property type="entry name" value="WD REPEAT AND HMG-BOX DNA-BINDING PROTEIN 1"/>
    <property type="match status" value="1"/>
</dbReference>
<proteinExistence type="predicted"/>
<evidence type="ECO:0000313" key="11">
    <source>
        <dbReference type="Proteomes" id="UP001492380"/>
    </source>
</evidence>
<dbReference type="PROSITE" id="PS00678">
    <property type="entry name" value="WD_REPEATS_1"/>
    <property type="match status" value="1"/>
</dbReference>
<reference evidence="10 11" key="1">
    <citation type="submission" date="2024-04" db="EMBL/GenBank/DDBJ databases">
        <title>Phyllosticta paracitricarpa is synonymous to the EU quarantine fungus P. citricarpa based on phylogenomic analyses.</title>
        <authorList>
            <consortium name="Lawrence Berkeley National Laboratory"/>
            <person name="Van Ingen-Buijs V.A."/>
            <person name="Van Westerhoven A.C."/>
            <person name="Haridas S."/>
            <person name="Skiadas P."/>
            <person name="Martin F."/>
            <person name="Groenewald J.Z."/>
            <person name="Crous P.W."/>
            <person name="Seidl M.F."/>
        </authorList>
    </citation>
    <scope>NUCLEOTIDE SEQUENCE [LARGE SCALE GENOMIC DNA]</scope>
    <source>
        <strain evidence="10 11">CBS 123374</strain>
    </source>
</reference>
<dbReference type="Pfam" id="PF20946">
    <property type="entry name" value="Ctf4_C"/>
    <property type="match status" value="1"/>
</dbReference>
<dbReference type="InterPro" id="IPR015943">
    <property type="entry name" value="WD40/YVTN_repeat-like_dom_sf"/>
</dbReference>
<evidence type="ECO:0000256" key="2">
    <source>
        <dbReference type="ARBA" id="ARBA00022574"/>
    </source>
</evidence>
<protein>
    <submittedName>
        <fullName evidence="10">WD40-repeat-containing domain protein</fullName>
    </submittedName>
</protein>
<feature type="domain" description="WDHD1/CFT4 helical bundle" evidence="8">
    <location>
        <begin position="757"/>
        <end position="860"/>
    </location>
</feature>
<dbReference type="SUPFAM" id="SSF50978">
    <property type="entry name" value="WD40 repeat-like"/>
    <property type="match status" value="1"/>
</dbReference>
<name>A0ABR1YNQ5_9PEZI</name>
<evidence type="ECO:0000259" key="8">
    <source>
        <dbReference type="Pfam" id="PF20946"/>
    </source>
</evidence>
<dbReference type="EMBL" id="JBBWRZ010000005">
    <property type="protein sequence ID" value="KAK8235095.1"/>
    <property type="molecule type" value="Genomic_DNA"/>
</dbReference>
<feature type="region of interest" description="Disordered" evidence="6">
    <location>
        <begin position="725"/>
        <end position="759"/>
    </location>
</feature>
<keyword evidence="4" id="KW-0539">Nucleus</keyword>
<evidence type="ECO:0000259" key="9">
    <source>
        <dbReference type="Pfam" id="PF24817"/>
    </source>
</evidence>
<dbReference type="Proteomes" id="UP001492380">
    <property type="component" value="Unassembled WGS sequence"/>
</dbReference>
<dbReference type="PANTHER" id="PTHR19932">
    <property type="entry name" value="WD REPEAT AND HMG-BOX DNA BINDING PROTEIN"/>
    <property type="match status" value="1"/>
</dbReference>
<dbReference type="Gene3D" id="2.130.10.10">
    <property type="entry name" value="YVTN repeat-like/Quinoprotein amine dehydrogenase"/>
    <property type="match status" value="2"/>
</dbReference>
<evidence type="ECO:0000256" key="3">
    <source>
        <dbReference type="ARBA" id="ARBA00022737"/>
    </source>
</evidence>
<evidence type="ECO:0000313" key="10">
    <source>
        <dbReference type="EMBL" id="KAK8235095.1"/>
    </source>
</evidence>